<proteinExistence type="predicted"/>
<dbReference type="Proteomes" id="UP000215335">
    <property type="component" value="Unassembled WGS sequence"/>
</dbReference>
<gene>
    <name evidence="2" type="ORF">TSAR_007736</name>
</gene>
<comment type="caution">
    <text evidence="2">The sequence shown here is derived from an EMBL/GenBank/DDBJ whole genome shotgun (WGS) entry which is preliminary data.</text>
</comment>
<dbReference type="AlphaFoldDB" id="A0A232EJQ2"/>
<sequence length="68" mass="7918">MEGRRNKGGKDTEIKTIWWNIAGIGKMTNRNMGRSEKQQDMRKQIKRIRSQDQSGKEISPQREGQEEG</sequence>
<keyword evidence="3" id="KW-1185">Reference proteome</keyword>
<evidence type="ECO:0000313" key="2">
    <source>
        <dbReference type="EMBL" id="OXU18541.1"/>
    </source>
</evidence>
<reference evidence="2 3" key="1">
    <citation type="journal article" date="2017" name="Curr. Biol.">
        <title>The Evolution of Venom by Co-option of Single-Copy Genes.</title>
        <authorList>
            <person name="Martinson E.O."/>
            <person name="Mrinalini"/>
            <person name="Kelkar Y.D."/>
            <person name="Chang C.H."/>
            <person name="Werren J.H."/>
        </authorList>
    </citation>
    <scope>NUCLEOTIDE SEQUENCE [LARGE SCALE GENOMIC DNA]</scope>
    <source>
        <strain evidence="2 3">Alberta</strain>
        <tissue evidence="2">Whole body</tissue>
    </source>
</reference>
<protein>
    <submittedName>
        <fullName evidence="2">Uncharacterized protein</fullName>
    </submittedName>
</protein>
<feature type="compositionally biased region" description="Basic and acidic residues" evidence="1">
    <location>
        <begin position="59"/>
        <end position="68"/>
    </location>
</feature>
<evidence type="ECO:0000313" key="3">
    <source>
        <dbReference type="Proteomes" id="UP000215335"/>
    </source>
</evidence>
<accession>A0A232EJQ2</accession>
<dbReference type="EMBL" id="NNAY01003977">
    <property type="protein sequence ID" value="OXU18541.1"/>
    <property type="molecule type" value="Genomic_DNA"/>
</dbReference>
<feature type="compositionally biased region" description="Basic and acidic residues" evidence="1">
    <location>
        <begin position="33"/>
        <end position="43"/>
    </location>
</feature>
<organism evidence="2 3">
    <name type="scientific">Trichomalopsis sarcophagae</name>
    <dbReference type="NCBI Taxonomy" id="543379"/>
    <lineage>
        <taxon>Eukaryota</taxon>
        <taxon>Metazoa</taxon>
        <taxon>Ecdysozoa</taxon>
        <taxon>Arthropoda</taxon>
        <taxon>Hexapoda</taxon>
        <taxon>Insecta</taxon>
        <taxon>Pterygota</taxon>
        <taxon>Neoptera</taxon>
        <taxon>Endopterygota</taxon>
        <taxon>Hymenoptera</taxon>
        <taxon>Apocrita</taxon>
        <taxon>Proctotrupomorpha</taxon>
        <taxon>Chalcidoidea</taxon>
        <taxon>Pteromalidae</taxon>
        <taxon>Pteromalinae</taxon>
        <taxon>Trichomalopsis</taxon>
    </lineage>
</organism>
<feature type="region of interest" description="Disordered" evidence="1">
    <location>
        <begin position="28"/>
        <end position="68"/>
    </location>
</feature>
<name>A0A232EJQ2_9HYME</name>
<evidence type="ECO:0000256" key="1">
    <source>
        <dbReference type="SAM" id="MobiDB-lite"/>
    </source>
</evidence>